<protein>
    <submittedName>
        <fullName evidence="1">Uncharacterized protein</fullName>
    </submittedName>
</protein>
<dbReference type="STRING" id="595670.SAMN05421643_12422"/>
<sequence length="104" mass="12686">MLKEKHYAHERRTKNRDQKRIKERLKIQAIIDEFLSFEQLQQAQQSEGIPSLFNQVTQHLDQHKFSFSLRSRFYQHFRKQIIQYNRNLQTDVPLPTQHLGRVIN</sequence>
<proteinExistence type="predicted"/>
<name>A0A1H3M857_9GAMM</name>
<evidence type="ECO:0000313" key="1">
    <source>
        <dbReference type="EMBL" id="SDY72793.1"/>
    </source>
</evidence>
<dbReference type="AlphaFoldDB" id="A0A1H3M857"/>
<dbReference type="EMBL" id="FNPK01000024">
    <property type="protein sequence ID" value="SDY72793.1"/>
    <property type="molecule type" value="Genomic_DNA"/>
</dbReference>
<keyword evidence="2" id="KW-1185">Reference proteome</keyword>
<organism evidence="1 2">
    <name type="scientific">Acinetobacter kyonggiensis</name>
    <dbReference type="NCBI Taxonomy" id="595670"/>
    <lineage>
        <taxon>Bacteria</taxon>
        <taxon>Pseudomonadati</taxon>
        <taxon>Pseudomonadota</taxon>
        <taxon>Gammaproteobacteria</taxon>
        <taxon>Moraxellales</taxon>
        <taxon>Moraxellaceae</taxon>
        <taxon>Acinetobacter</taxon>
    </lineage>
</organism>
<evidence type="ECO:0000313" key="2">
    <source>
        <dbReference type="Proteomes" id="UP000199035"/>
    </source>
</evidence>
<dbReference type="Proteomes" id="UP000199035">
    <property type="component" value="Unassembled WGS sequence"/>
</dbReference>
<reference evidence="2" key="1">
    <citation type="submission" date="2016-10" db="EMBL/GenBank/DDBJ databases">
        <authorList>
            <person name="Varghese N."/>
            <person name="Submissions S."/>
        </authorList>
    </citation>
    <scope>NUCLEOTIDE SEQUENCE [LARGE SCALE GENOMIC DNA]</scope>
    <source>
        <strain evidence="2">ANC 5109</strain>
    </source>
</reference>
<gene>
    <name evidence="1" type="ORF">SAMN05421643_12422</name>
</gene>
<accession>A0A1H3M857</accession>